<dbReference type="AlphaFoldDB" id="A0A6A5YSL2"/>
<organism evidence="2 3">
    <name type="scientific">Lophiotrema nucula</name>
    <dbReference type="NCBI Taxonomy" id="690887"/>
    <lineage>
        <taxon>Eukaryota</taxon>
        <taxon>Fungi</taxon>
        <taxon>Dikarya</taxon>
        <taxon>Ascomycota</taxon>
        <taxon>Pezizomycotina</taxon>
        <taxon>Dothideomycetes</taxon>
        <taxon>Pleosporomycetidae</taxon>
        <taxon>Pleosporales</taxon>
        <taxon>Lophiotremataceae</taxon>
        <taxon>Lophiotrema</taxon>
    </lineage>
</organism>
<dbReference type="Proteomes" id="UP000799770">
    <property type="component" value="Unassembled WGS sequence"/>
</dbReference>
<gene>
    <name evidence="2" type="ORF">BDV96DRAFT_584930</name>
</gene>
<evidence type="ECO:0000259" key="1">
    <source>
        <dbReference type="Pfam" id="PF08659"/>
    </source>
</evidence>
<reference evidence="2" key="1">
    <citation type="journal article" date="2020" name="Stud. Mycol.">
        <title>101 Dothideomycetes genomes: a test case for predicting lifestyles and emergence of pathogens.</title>
        <authorList>
            <person name="Haridas S."/>
            <person name="Albert R."/>
            <person name="Binder M."/>
            <person name="Bloem J."/>
            <person name="Labutti K."/>
            <person name="Salamov A."/>
            <person name="Andreopoulos B."/>
            <person name="Baker S."/>
            <person name="Barry K."/>
            <person name="Bills G."/>
            <person name="Bluhm B."/>
            <person name="Cannon C."/>
            <person name="Castanera R."/>
            <person name="Culley D."/>
            <person name="Daum C."/>
            <person name="Ezra D."/>
            <person name="Gonzalez J."/>
            <person name="Henrissat B."/>
            <person name="Kuo A."/>
            <person name="Liang C."/>
            <person name="Lipzen A."/>
            <person name="Lutzoni F."/>
            <person name="Magnuson J."/>
            <person name="Mondo S."/>
            <person name="Nolan M."/>
            <person name="Ohm R."/>
            <person name="Pangilinan J."/>
            <person name="Park H.-J."/>
            <person name="Ramirez L."/>
            <person name="Alfaro M."/>
            <person name="Sun H."/>
            <person name="Tritt A."/>
            <person name="Yoshinaga Y."/>
            <person name="Zwiers L.-H."/>
            <person name="Turgeon B."/>
            <person name="Goodwin S."/>
            <person name="Spatafora J."/>
            <person name="Crous P."/>
            <person name="Grigoriev I."/>
        </authorList>
    </citation>
    <scope>NUCLEOTIDE SEQUENCE</scope>
    <source>
        <strain evidence="2">CBS 627.86</strain>
    </source>
</reference>
<proteinExistence type="predicted"/>
<keyword evidence="3" id="KW-1185">Reference proteome</keyword>
<dbReference type="InterPro" id="IPR013968">
    <property type="entry name" value="PKS_KR"/>
</dbReference>
<protein>
    <recommendedName>
        <fullName evidence="1">Ketoreductase (KR) domain-containing protein</fullName>
    </recommendedName>
</protein>
<feature type="domain" description="Ketoreductase (KR)" evidence="1">
    <location>
        <begin position="2"/>
        <end position="54"/>
    </location>
</feature>
<dbReference type="Gene3D" id="3.40.50.720">
    <property type="entry name" value="NAD(P)-binding Rossmann-like Domain"/>
    <property type="match status" value="1"/>
</dbReference>
<sequence>MEVKGLQCDDANRDHLSTELSSARETMPPLKGVIQCAMQLIDCTFTNMSLPQYNCTV</sequence>
<dbReference type="Pfam" id="PF08659">
    <property type="entry name" value="KR"/>
    <property type="match status" value="1"/>
</dbReference>
<evidence type="ECO:0000313" key="3">
    <source>
        <dbReference type="Proteomes" id="UP000799770"/>
    </source>
</evidence>
<name>A0A6A5YSL2_9PLEO</name>
<evidence type="ECO:0000313" key="2">
    <source>
        <dbReference type="EMBL" id="KAF2109990.1"/>
    </source>
</evidence>
<accession>A0A6A5YSL2</accession>
<dbReference type="EMBL" id="ML977340">
    <property type="protein sequence ID" value="KAF2109990.1"/>
    <property type="molecule type" value="Genomic_DNA"/>
</dbReference>